<feature type="region of interest" description="Disordered" evidence="12">
    <location>
        <begin position="1017"/>
        <end position="1063"/>
    </location>
</feature>
<keyword evidence="8" id="KW-0689">Ribosomal protein</keyword>
<evidence type="ECO:0000313" key="15">
    <source>
        <dbReference type="EMBL" id="CDW73227.1"/>
    </source>
</evidence>
<evidence type="ECO:0000256" key="12">
    <source>
        <dbReference type="SAM" id="MobiDB-lite"/>
    </source>
</evidence>
<dbReference type="PROSITE" id="PS50011">
    <property type="entry name" value="PROTEIN_KINASE_DOM"/>
    <property type="match status" value="1"/>
</dbReference>
<feature type="region of interest" description="Disordered" evidence="12">
    <location>
        <begin position="1235"/>
        <end position="1261"/>
    </location>
</feature>
<dbReference type="InterPro" id="IPR000719">
    <property type="entry name" value="Prot_kinase_dom"/>
</dbReference>
<dbReference type="PROSITE" id="PS51285">
    <property type="entry name" value="AGC_KINASE_CTER"/>
    <property type="match status" value="1"/>
</dbReference>
<dbReference type="InterPro" id="IPR000307">
    <property type="entry name" value="Ribosomal_bS16"/>
</dbReference>
<dbReference type="CDD" id="cd05123">
    <property type="entry name" value="STKc_AGC"/>
    <property type="match status" value="1"/>
</dbReference>
<evidence type="ECO:0000256" key="10">
    <source>
        <dbReference type="PROSITE-ProRule" id="PRU10141"/>
    </source>
</evidence>
<feature type="binding site" evidence="10">
    <location>
        <position position="238"/>
    </location>
    <ligand>
        <name>ATP</name>
        <dbReference type="ChEBI" id="CHEBI:30616"/>
    </ligand>
</feature>
<dbReference type="PROSITE" id="PS00108">
    <property type="entry name" value="PROTEIN_KINASE_ST"/>
    <property type="match status" value="1"/>
</dbReference>
<feature type="coiled-coil region" evidence="11">
    <location>
        <begin position="1265"/>
        <end position="1292"/>
    </location>
</feature>
<feature type="compositionally biased region" description="Polar residues" evidence="12">
    <location>
        <begin position="1598"/>
        <end position="1611"/>
    </location>
</feature>
<keyword evidence="7 10" id="KW-0067">ATP-binding</keyword>
<evidence type="ECO:0000256" key="11">
    <source>
        <dbReference type="SAM" id="Coils"/>
    </source>
</evidence>
<dbReference type="Proteomes" id="UP000039865">
    <property type="component" value="Unassembled WGS sequence"/>
</dbReference>
<dbReference type="GO" id="GO:1990904">
    <property type="term" value="C:ribonucleoprotein complex"/>
    <property type="evidence" value="ECO:0007669"/>
    <property type="project" value="UniProtKB-KW"/>
</dbReference>
<dbReference type="PROSITE" id="PS00107">
    <property type="entry name" value="PROTEIN_KINASE_ATP"/>
    <property type="match status" value="1"/>
</dbReference>
<dbReference type="SMART" id="SM00220">
    <property type="entry name" value="S_TKc"/>
    <property type="match status" value="1"/>
</dbReference>
<dbReference type="InterPro" id="IPR045270">
    <property type="entry name" value="STKc_AGC"/>
</dbReference>
<dbReference type="Gene3D" id="1.10.510.10">
    <property type="entry name" value="Transferase(Phosphotransferase) domain 1"/>
    <property type="match status" value="1"/>
</dbReference>
<dbReference type="OrthoDB" id="287841at2759"/>
<sequence length="1634" mass="190865">MEKRKDSDKKSNTENLDQLNAEFDPEYTKSFVNQVKRIIPIDKLIGLTKSLNPQSKEFVLHVNKEHDYRLKSERRDKIFSAVKMAFTSKSKTNLPIYGIKNKELREFATTEKDIEKGISRIPLQLARIYEEDVIEEDASDAQLSEPLEIMDNYTKNLEHRNRAYSNRGSQYGKTVKPLQDEGQTDDCQTVFQRQSGEGEIKFDDFRILSIVGKGTFGKVYLVQHTVTNKFYAMKSIRKDIVIEHDSLENLHLEKLILLQVSTLSINYKRGGELFKHLSESKRFTEDRTRFYAAQVAMALGYLHKARIIYRDMKPENILLNYDGYILLADFGLAKINEIDGDEPNSFCGTPEYLSPEMIVGSGHDHTLDWWALGILIYEMIIGIPPFYNKNKHQMYYLIQHAPIRWPDKEKHGISVTDEAKDLISRLLEKDRKKRLGQKNDADEILGHPFFKGIDLEKLIKKEIEPPFKPKLQSEYDLSNFDQKYVKLDLTESMLPEEGIKKINAKKDAFEKFGFVITPTGIPFSPSNQIYRWIVVQPANKNLKGRYLEKIGMWIPRRTKTVQRAVILNQLRTQYWLANGATPTLGANKLLNKFNMVPKYPAPFGNRSKLPRPDKQMARQFYKHPVPKAQVAHFKVKGMIQEQMNILERKRRLQLEAQDNLGMPTVDAAIPDYDGAKTTDIESEEADIFQRKEKFDQLFKRLEKHRKEAAHMRGNDLRYNIYLRKLQKLTRNDLGLDIEAYKDYVNNLKQFAGVNDDFHYYTKESLFSGDKGKTFYLLEVEGEEPMSHDQIKMMVAKSLEIMNVIRKLKRDTASYLVDKDRQIIKEFIVNMREYMRNRDMYLMLKDMYDNHKKEIAERGNMKDLDFERVNEEVDLEAAGVSKKEYDQMKLLLSIDEKIFKPCEYGSFSPYSMLVDVSKYPNLSKEAKDILYRPPKVKSLYEKYWALVKQVHGRVKVEHDYQILKSHMPRYPAKPAEERQLLEQIFIRLEQLCDEDQRLTMVQLEEYIQEDLQRTKDLAEGKTIKAVPESSSSSESSSESEEDNKTQNLNGVEQSEETDTDSEDDVALLRKKIRGDLYYEGAGIEAMKKHKALTKEEREALKRGDELDDIDTSDLEKDESSDFSSGESEAEPEDLFEQQNDFAQFLIENRINMARAFYGKDGGFTVRKLKKFFKQSRWGALRFDEDGNIVNLSSFNDIQQEIDGELEKELLESELGKEEGDLAAEALEEQKVEYDEYGQPIPNKPVTADGRFTDYSDESEADEELAKKITEEDLEKFMAAAEELEYQNDEERDKFIEKYSALLKEKYGRVRPNLRHKKKEIIKDPYEKLLESEQSYKTIGNGPDLILSHKEIQRLKDEVNAAACRYPLPFRKYENFENYRFVHPEATIEDYHSEMNRACEYGEFKEIAIYTYLQHVNSMDYRAKNRQLPMNLPHPDNAMTNEFVNTEFFDQLLLTQYQKRVSSFLLAKKWYKLIDAIEEVTNLWNFGGTPFKQRFGNQYVPARTTIMKRPDLADKRNDETSYRYDLHRISPHHYLNTLKGYNLMPSATNYPLPVLKRGDMFVRNRRLSKTKYNLSKHGFSTFSRQPSKVEEQEQEMHFYQPQQNEPSGVSSSYLSSFKKTVTGLFQNPGLLFGKRQ</sequence>
<dbReference type="GO" id="GO:0006412">
    <property type="term" value="P:translation"/>
    <property type="evidence" value="ECO:0007669"/>
    <property type="project" value="InterPro"/>
</dbReference>
<keyword evidence="6 15" id="KW-0418">Kinase</keyword>
<dbReference type="Gene3D" id="3.30.1320.10">
    <property type="match status" value="1"/>
</dbReference>
<dbReference type="SUPFAM" id="SSF56112">
    <property type="entry name" value="Protein kinase-like (PK-like)"/>
    <property type="match status" value="1"/>
</dbReference>
<dbReference type="PANTHER" id="PTHR24351">
    <property type="entry name" value="RIBOSOMAL PROTEIN S6 KINASE"/>
    <property type="match status" value="1"/>
</dbReference>
<keyword evidence="3" id="KW-0597">Phosphoprotein</keyword>
<evidence type="ECO:0000256" key="4">
    <source>
        <dbReference type="ARBA" id="ARBA00022679"/>
    </source>
</evidence>
<dbReference type="InterPro" id="IPR011009">
    <property type="entry name" value="Kinase-like_dom_sf"/>
</dbReference>
<dbReference type="InterPro" id="IPR023803">
    <property type="entry name" value="Ribosomal_bS16_dom_sf"/>
</dbReference>
<dbReference type="GO" id="GO:0003735">
    <property type="term" value="F:structural constituent of ribosome"/>
    <property type="evidence" value="ECO:0007669"/>
    <property type="project" value="InterPro"/>
</dbReference>
<comment type="similarity">
    <text evidence="1">Belongs to the bacterial ribosomal protein bS16 family.</text>
</comment>
<feature type="region of interest" description="Disordered" evidence="12">
    <location>
        <begin position="1581"/>
        <end position="1611"/>
    </location>
</feature>
<accession>A0A077ZTL1</accession>
<evidence type="ECO:0000256" key="3">
    <source>
        <dbReference type="ARBA" id="ARBA00022553"/>
    </source>
</evidence>
<keyword evidence="9" id="KW-0687">Ribonucleoprotein</keyword>
<dbReference type="InterPro" id="IPR008271">
    <property type="entry name" value="Ser/Thr_kinase_AS"/>
</dbReference>
<evidence type="ECO:0000259" key="13">
    <source>
        <dbReference type="PROSITE" id="PS50011"/>
    </source>
</evidence>
<feature type="domain" description="AGC-kinase C-terminal" evidence="14">
    <location>
        <begin position="451"/>
        <end position="524"/>
    </location>
</feature>
<feature type="compositionally biased region" description="Basic and acidic residues" evidence="12">
    <location>
        <begin position="1585"/>
        <end position="1594"/>
    </location>
</feature>
<evidence type="ECO:0000313" key="16">
    <source>
        <dbReference type="Proteomes" id="UP000039865"/>
    </source>
</evidence>
<feature type="compositionally biased region" description="Acidic residues" evidence="12">
    <location>
        <begin position="1052"/>
        <end position="1063"/>
    </location>
</feature>
<name>A0A077ZTL1_STYLE</name>
<dbReference type="Gene3D" id="3.30.200.20">
    <property type="entry name" value="Phosphorylase Kinase, domain 1"/>
    <property type="match status" value="2"/>
</dbReference>
<evidence type="ECO:0000256" key="5">
    <source>
        <dbReference type="ARBA" id="ARBA00022741"/>
    </source>
</evidence>
<dbReference type="InterPro" id="IPR000961">
    <property type="entry name" value="AGC-kinase_C"/>
</dbReference>
<reference evidence="15 16" key="1">
    <citation type="submission" date="2014-06" db="EMBL/GenBank/DDBJ databases">
        <authorList>
            <person name="Swart Estienne"/>
        </authorList>
    </citation>
    <scope>NUCLEOTIDE SEQUENCE [LARGE SCALE GENOMIC DNA]</scope>
    <source>
        <strain evidence="15 16">130c</strain>
    </source>
</reference>
<dbReference type="InParanoid" id="A0A077ZTL1"/>
<organism evidence="15 16">
    <name type="scientific">Stylonychia lemnae</name>
    <name type="common">Ciliate</name>
    <dbReference type="NCBI Taxonomy" id="5949"/>
    <lineage>
        <taxon>Eukaryota</taxon>
        <taxon>Sar</taxon>
        <taxon>Alveolata</taxon>
        <taxon>Ciliophora</taxon>
        <taxon>Intramacronucleata</taxon>
        <taxon>Spirotrichea</taxon>
        <taxon>Stichotrichia</taxon>
        <taxon>Sporadotrichida</taxon>
        <taxon>Oxytrichidae</taxon>
        <taxon>Stylonychinae</taxon>
        <taxon>Stylonychia</taxon>
    </lineage>
</organism>
<keyword evidence="2" id="KW-0723">Serine/threonine-protein kinase</keyword>
<dbReference type="Pfam" id="PF00886">
    <property type="entry name" value="Ribosomal_S16"/>
    <property type="match status" value="1"/>
</dbReference>
<dbReference type="GO" id="GO:0005840">
    <property type="term" value="C:ribosome"/>
    <property type="evidence" value="ECO:0007669"/>
    <property type="project" value="UniProtKB-KW"/>
</dbReference>
<evidence type="ECO:0000256" key="7">
    <source>
        <dbReference type="ARBA" id="ARBA00022840"/>
    </source>
</evidence>
<evidence type="ECO:0000256" key="6">
    <source>
        <dbReference type="ARBA" id="ARBA00022777"/>
    </source>
</evidence>
<keyword evidence="4" id="KW-0808">Transferase</keyword>
<keyword evidence="5 10" id="KW-0547">Nucleotide-binding</keyword>
<dbReference type="Pfam" id="PF00069">
    <property type="entry name" value="Pkinase"/>
    <property type="match status" value="1"/>
</dbReference>
<dbReference type="SMART" id="SM00133">
    <property type="entry name" value="S_TK_X"/>
    <property type="match status" value="1"/>
</dbReference>
<keyword evidence="16" id="KW-1185">Reference proteome</keyword>
<dbReference type="GO" id="GO:0005737">
    <property type="term" value="C:cytoplasm"/>
    <property type="evidence" value="ECO:0007669"/>
    <property type="project" value="UniProtKB-ARBA"/>
</dbReference>
<protein>
    <submittedName>
        <fullName evidence="15">Protein kinase domain containing protein</fullName>
    </submittedName>
</protein>
<feature type="region of interest" description="Disordered" evidence="12">
    <location>
        <begin position="1096"/>
        <end position="1132"/>
    </location>
</feature>
<dbReference type="GO" id="GO:0004674">
    <property type="term" value="F:protein serine/threonine kinase activity"/>
    <property type="evidence" value="ECO:0007669"/>
    <property type="project" value="UniProtKB-KW"/>
</dbReference>
<evidence type="ECO:0000256" key="9">
    <source>
        <dbReference type="ARBA" id="ARBA00023274"/>
    </source>
</evidence>
<keyword evidence="11" id="KW-0175">Coiled coil</keyword>
<dbReference type="FunFam" id="1.10.510.10:FF:000008">
    <property type="entry name" value="Non-specific serine/threonine protein kinase"/>
    <property type="match status" value="1"/>
</dbReference>
<evidence type="ECO:0000259" key="14">
    <source>
        <dbReference type="PROSITE" id="PS51285"/>
    </source>
</evidence>
<feature type="domain" description="Protein kinase" evidence="13">
    <location>
        <begin position="205"/>
        <end position="450"/>
    </location>
</feature>
<gene>
    <name evidence="15" type="primary">Contig16541.g17613</name>
    <name evidence="15" type="ORF">STYLEM_2203</name>
</gene>
<dbReference type="InterPro" id="IPR017441">
    <property type="entry name" value="Protein_kinase_ATP_BS"/>
</dbReference>
<evidence type="ECO:0000256" key="2">
    <source>
        <dbReference type="ARBA" id="ARBA00022527"/>
    </source>
</evidence>
<dbReference type="EMBL" id="CCKQ01002137">
    <property type="protein sequence ID" value="CDW73227.1"/>
    <property type="molecule type" value="Genomic_DNA"/>
</dbReference>
<evidence type="ECO:0000256" key="8">
    <source>
        <dbReference type="ARBA" id="ARBA00022980"/>
    </source>
</evidence>
<dbReference type="GO" id="GO:0005524">
    <property type="term" value="F:ATP binding"/>
    <property type="evidence" value="ECO:0007669"/>
    <property type="project" value="UniProtKB-UniRule"/>
</dbReference>
<proteinExistence type="inferred from homology"/>
<evidence type="ECO:0000256" key="1">
    <source>
        <dbReference type="ARBA" id="ARBA00006668"/>
    </source>
</evidence>
<dbReference type="SUPFAM" id="SSF54565">
    <property type="entry name" value="Ribosomal protein S16"/>
    <property type="match status" value="1"/>
</dbReference>